<organism evidence="1">
    <name type="scientific">Glycine soja</name>
    <name type="common">Wild soybean</name>
    <dbReference type="NCBI Taxonomy" id="3848"/>
    <lineage>
        <taxon>Eukaryota</taxon>
        <taxon>Viridiplantae</taxon>
        <taxon>Streptophyta</taxon>
        <taxon>Embryophyta</taxon>
        <taxon>Tracheophyta</taxon>
        <taxon>Spermatophyta</taxon>
        <taxon>Magnoliopsida</taxon>
        <taxon>eudicotyledons</taxon>
        <taxon>Gunneridae</taxon>
        <taxon>Pentapetalae</taxon>
        <taxon>rosids</taxon>
        <taxon>fabids</taxon>
        <taxon>Fabales</taxon>
        <taxon>Fabaceae</taxon>
        <taxon>Papilionoideae</taxon>
        <taxon>50 kb inversion clade</taxon>
        <taxon>NPAAA clade</taxon>
        <taxon>indigoferoid/millettioid clade</taxon>
        <taxon>Phaseoleae</taxon>
        <taxon>Glycine</taxon>
        <taxon>Glycine subgen. Soja</taxon>
    </lineage>
</organism>
<dbReference type="AlphaFoldDB" id="A0A0B2RIQ6"/>
<proteinExistence type="predicted"/>
<dbReference type="EMBL" id="KN650490">
    <property type="protein sequence ID" value="KHN31823.1"/>
    <property type="molecule type" value="Genomic_DNA"/>
</dbReference>
<dbReference type="Proteomes" id="UP000053555">
    <property type="component" value="Unassembled WGS sequence"/>
</dbReference>
<evidence type="ECO:0000313" key="1">
    <source>
        <dbReference type="EMBL" id="KHN31823.1"/>
    </source>
</evidence>
<name>A0A0B2RIQ6_GLYSO</name>
<sequence>MATINKATMLKLGWDMLSTDLQWAKILKAHVFRSREITSSHIGSSIWCGIKKPNCIMSLTAPLGLLVLLRSVFGKIGG</sequence>
<protein>
    <submittedName>
        <fullName evidence="1">Uncharacterized protein</fullName>
    </submittedName>
</protein>
<accession>A0A0B2RIQ6</accession>
<reference evidence="1" key="1">
    <citation type="submission" date="2014-07" db="EMBL/GenBank/DDBJ databases">
        <title>Identification of a novel salt tolerance gene in wild soybean by whole-genome sequencing.</title>
        <authorList>
            <person name="Lam H.-M."/>
            <person name="Qi X."/>
            <person name="Li M.-W."/>
            <person name="Liu X."/>
            <person name="Xie M."/>
            <person name="Ni M."/>
            <person name="Xu X."/>
        </authorList>
    </citation>
    <scope>NUCLEOTIDE SEQUENCE [LARGE SCALE GENOMIC DNA]</scope>
    <source>
        <tissue evidence="1">Root</tissue>
    </source>
</reference>
<gene>
    <name evidence="1" type="ORF">glysoja_048374</name>
</gene>